<dbReference type="GO" id="GO:0009103">
    <property type="term" value="P:lipopolysaccharide biosynthetic process"/>
    <property type="evidence" value="ECO:0007669"/>
    <property type="project" value="UniProtKB-KW"/>
</dbReference>
<evidence type="ECO:0000256" key="11">
    <source>
        <dbReference type="SAM" id="Phobius"/>
    </source>
</evidence>
<evidence type="ECO:0000313" key="13">
    <source>
        <dbReference type="EMBL" id="OGF97804.1"/>
    </source>
</evidence>
<organism evidence="13 14">
    <name type="scientific">Candidatus Glassbacteria bacterium RBG_16_58_8</name>
    <dbReference type="NCBI Taxonomy" id="1817866"/>
    <lineage>
        <taxon>Bacteria</taxon>
        <taxon>Candidatus Glassiibacteriota</taxon>
    </lineage>
</organism>
<dbReference type="PANTHER" id="PTHR30561:SF9">
    <property type="entry name" value="4-AMINO-4-DEOXY-L-ARABINOSE-PHOSPHOUNDECAPRENOL FLIPPASE SUBUNIT ARNF-RELATED"/>
    <property type="match status" value="1"/>
</dbReference>
<evidence type="ECO:0000313" key="14">
    <source>
        <dbReference type="Proteomes" id="UP000179034"/>
    </source>
</evidence>
<keyword evidence="9" id="KW-0443">Lipid metabolism</keyword>
<keyword evidence="6 11" id="KW-0812">Transmembrane</keyword>
<keyword evidence="4" id="KW-0997">Cell inner membrane</keyword>
<dbReference type="InterPro" id="IPR000620">
    <property type="entry name" value="EamA_dom"/>
</dbReference>
<evidence type="ECO:0000256" key="1">
    <source>
        <dbReference type="ARBA" id="ARBA00004651"/>
    </source>
</evidence>
<dbReference type="InterPro" id="IPR000390">
    <property type="entry name" value="Small_drug/metabolite_transptr"/>
</dbReference>
<feature type="transmembrane region" description="Helical" evidence="11">
    <location>
        <begin position="102"/>
        <end position="119"/>
    </location>
</feature>
<comment type="caution">
    <text evidence="13">The sequence shown here is derived from an EMBL/GenBank/DDBJ whole genome shotgun (WGS) entry which is preliminary data.</text>
</comment>
<dbReference type="AlphaFoldDB" id="A0A1F5YCB4"/>
<keyword evidence="10 11" id="KW-0472">Membrane</keyword>
<keyword evidence="3" id="KW-0444">Lipid biosynthesis</keyword>
<keyword evidence="2" id="KW-1003">Cell membrane</keyword>
<feature type="transmembrane region" description="Helical" evidence="11">
    <location>
        <begin position="76"/>
        <end position="96"/>
    </location>
</feature>
<dbReference type="GO" id="GO:0005886">
    <property type="term" value="C:plasma membrane"/>
    <property type="evidence" value="ECO:0007669"/>
    <property type="project" value="UniProtKB-SubCell"/>
</dbReference>
<protein>
    <recommendedName>
        <fullName evidence="12">EamA domain-containing protein</fullName>
    </recommendedName>
</protein>
<dbReference type="Gene3D" id="1.10.3730.20">
    <property type="match status" value="1"/>
</dbReference>
<dbReference type="PANTHER" id="PTHR30561">
    <property type="entry name" value="SMR FAMILY PROTON-DEPENDENT DRUG EFFLUX TRANSPORTER SUGE"/>
    <property type="match status" value="1"/>
</dbReference>
<sequence length="122" mass="13569">MKNFLLLFICVALGVIGQLSLKHGMNAIGEIELDVARTPSLLLRSFGNPFVLLGYILYGISSLSWLIILSRVELSLAYPMISIGYVLVVILSRVLFDEHVTLLRFAGTLVICFGVFLMSRTY</sequence>
<feature type="transmembrane region" description="Helical" evidence="11">
    <location>
        <begin position="51"/>
        <end position="69"/>
    </location>
</feature>
<gene>
    <name evidence="13" type="ORF">A2Z06_00630</name>
</gene>
<evidence type="ECO:0000256" key="10">
    <source>
        <dbReference type="ARBA" id="ARBA00023136"/>
    </source>
</evidence>
<dbReference type="SUPFAM" id="SSF103481">
    <property type="entry name" value="Multidrug resistance efflux transporter EmrE"/>
    <property type="match status" value="1"/>
</dbReference>
<keyword evidence="5" id="KW-0441">Lipid A biosynthesis</keyword>
<evidence type="ECO:0000256" key="7">
    <source>
        <dbReference type="ARBA" id="ARBA00022985"/>
    </source>
</evidence>
<dbReference type="InterPro" id="IPR037185">
    <property type="entry name" value="EmrE-like"/>
</dbReference>
<accession>A0A1F5YCB4</accession>
<evidence type="ECO:0000256" key="4">
    <source>
        <dbReference type="ARBA" id="ARBA00022519"/>
    </source>
</evidence>
<evidence type="ECO:0000256" key="3">
    <source>
        <dbReference type="ARBA" id="ARBA00022516"/>
    </source>
</evidence>
<dbReference type="EMBL" id="MFIW01000051">
    <property type="protein sequence ID" value="OGF97804.1"/>
    <property type="molecule type" value="Genomic_DNA"/>
</dbReference>
<name>A0A1F5YCB4_9BACT</name>
<feature type="domain" description="EamA" evidence="12">
    <location>
        <begin position="50"/>
        <end position="119"/>
    </location>
</feature>
<keyword evidence="8 11" id="KW-1133">Transmembrane helix</keyword>
<evidence type="ECO:0000256" key="9">
    <source>
        <dbReference type="ARBA" id="ARBA00023098"/>
    </source>
</evidence>
<keyword evidence="7" id="KW-0448">Lipopolysaccharide biosynthesis</keyword>
<dbReference type="Proteomes" id="UP000179034">
    <property type="component" value="Unassembled WGS sequence"/>
</dbReference>
<comment type="subcellular location">
    <subcellularLocation>
        <location evidence="1">Cell membrane</location>
        <topology evidence="1">Multi-pass membrane protein</topology>
    </subcellularLocation>
</comment>
<evidence type="ECO:0000256" key="5">
    <source>
        <dbReference type="ARBA" id="ARBA00022556"/>
    </source>
</evidence>
<dbReference type="GO" id="GO:0022857">
    <property type="term" value="F:transmembrane transporter activity"/>
    <property type="evidence" value="ECO:0007669"/>
    <property type="project" value="InterPro"/>
</dbReference>
<evidence type="ECO:0000256" key="8">
    <source>
        <dbReference type="ARBA" id="ARBA00022989"/>
    </source>
</evidence>
<evidence type="ECO:0000256" key="6">
    <source>
        <dbReference type="ARBA" id="ARBA00022692"/>
    </source>
</evidence>
<dbReference type="Pfam" id="PF00892">
    <property type="entry name" value="EamA"/>
    <property type="match status" value="1"/>
</dbReference>
<proteinExistence type="predicted"/>
<reference evidence="13 14" key="1">
    <citation type="journal article" date="2016" name="Nat. Commun.">
        <title>Thousands of microbial genomes shed light on interconnected biogeochemical processes in an aquifer system.</title>
        <authorList>
            <person name="Anantharaman K."/>
            <person name="Brown C.T."/>
            <person name="Hug L.A."/>
            <person name="Sharon I."/>
            <person name="Castelle C.J."/>
            <person name="Probst A.J."/>
            <person name="Thomas B.C."/>
            <person name="Singh A."/>
            <person name="Wilkins M.J."/>
            <person name="Karaoz U."/>
            <person name="Brodie E.L."/>
            <person name="Williams K.H."/>
            <person name="Hubbard S.S."/>
            <person name="Banfield J.F."/>
        </authorList>
    </citation>
    <scope>NUCLEOTIDE SEQUENCE [LARGE SCALE GENOMIC DNA]</scope>
</reference>
<evidence type="ECO:0000256" key="2">
    <source>
        <dbReference type="ARBA" id="ARBA00022475"/>
    </source>
</evidence>
<evidence type="ECO:0000259" key="12">
    <source>
        <dbReference type="Pfam" id="PF00892"/>
    </source>
</evidence>